<keyword evidence="2" id="KW-0560">Oxidoreductase</keyword>
<organism evidence="3 4">
    <name type="scientific">Podospora bellae-mahoneyi</name>
    <dbReference type="NCBI Taxonomy" id="2093777"/>
    <lineage>
        <taxon>Eukaryota</taxon>
        <taxon>Fungi</taxon>
        <taxon>Dikarya</taxon>
        <taxon>Ascomycota</taxon>
        <taxon>Pezizomycotina</taxon>
        <taxon>Sordariomycetes</taxon>
        <taxon>Sordariomycetidae</taxon>
        <taxon>Sordariales</taxon>
        <taxon>Podosporaceae</taxon>
        <taxon>Podospora</taxon>
    </lineage>
</organism>
<gene>
    <name evidence="3" type="ORF">QC761_0074410</name>
</gene>
<dbReference type="EMBL" id="JAFFGZ010000007">
    <property type="protein sequence ID" value="KAK4641473.1"/>
    <property type="molecule type" value="Genomic_DNA"/>
</dbReference>
<name>A0ABR0FDI7_9PEZI</name>
<dbReference type="Gene3D" id="3.40.50.720">
    <property type="entry name" value="NAD(P)-binding Rossmann-like Domain"/>
    <property type="match status" value="1"/>
</dbReference>
<dbReference type="InterPro" id="IPR002347">
    <property type="entry name" value="SDR_fam"/>
</dbReference>
<dbReference type="RefSeq" id="XP_062730449.1">
    <property type="nucleotide sequence ID" value="XM_062872744.1"/>
</dbReference>
<dbReference type="SUPFAM" id="SSF51735">
    <property type="entry name" value="NAD(P)-binding Rossmann-fold domains"/>
    <property type="match status" value="1"/>
</dbReference>
<comment type="caution">
    <text evidence="3">The sequence shown here is derived from an EMBL/GenBank/DDBJ whole genome shotgun (WGS) entry which is preliminary data.</text>
</comment>
<evidence type="ECO:0000256" key="2">
    <source>
        <dbReference type="ARBA" id="ARBA00023002"/>
    </source>
</evidence>
<keyword evidence="1" id="KW-0521">NADP</keyword>
<evidence type="ECO:0000313" key="4">
    <source>
        <dbReference type="Proteomes" id="UP001322138"/>
    </source>
</evidence>
<proteinExistence type="predicted"/>
<evidence type="ECO:0000313" key="3">
    <source>
        <dbReference type="EMBL" id="KAK4641473.1"/>
    </source>
</evidence>
<dbReference type="GeneID" id="87892021"/>
<dbReference type="PRINTS" id="PR00081">
    <property type="entry name" value="GDHRDH"/>
</dbReference>
<dbReference type="InterPro" id="IPR036291">
    <property type="entry name" value="NAD(P)-bd_dom_sf"/>
</dbReference>
<dbReference type="Proteomes" id="UP001322138">
    <property type="component" value="Unassembled WGS sequence"/>
</dbReference>
<dbReference type="PANTHER" id="PTHR43086:SF2">
    <property type="entry name" value="HYDROXYSTEROID DEHYDROGENASE-LIKE PROTEIN 1"/>
    <property type="match status" value="1"/>
</dbReference>
<dbReference type="Pfam" id="PF00106">
    <property type="entry name" value="adh_short"/>
    <property type="match status" value="1"/>
</dbReference>
<reference evidence="3 4" key="1">
    <citation type="journal article" date="2023" name="bioRxiv">
        <title>High-quality genome assemblies of four members of thePodospora anserinaspecies complex.</title>
        <authorList>
            <person name="Ament-Velasquez S.L."/>
            <person name="Vogan A.A."/>
            <person name="Wallerman O."/>
            <person name="Hartmann F."/>
            <person name="Gautier V."/>
            <person name="Silar P."/>
            <person name="Giraud T."/>
            <person name="Johannesson H."/>
        </authorList>
    </citation>
    <scope>NUCLEOTIDE SEQUENCE [LARGE SCALE GENOMIC DNA]</scope>
    <source>
        <strain evidence="3 4">CBS 112042</strain>
    </source>
</reference>
<keyword evidence="4" id="KW-1185">Reference proteome</keyword>
<evidence type="ECO:0000256" key="1">
    <source>
        <dbReference type="ARBA" id="ARBA00022857"/>
    </source>
</evidence>
<accession>A0ABR0FDI7</accession>
<dbReference type="PANTHER" id="PTHR43086">
    <property type="entry name" value="VERY-LONG-CHAIN 3-OXOOACYL-COA REDUCTASE"/>
    <property type="match status" value="1"/>
</dbReference>
<protein>
    <submittedName>
        <fullName evidence="3">Uncharacterized protein</fullName>
    </submittedName>
</protein>
<sequence>MKSSMAPGILITCLAGIGAAAVLRVLYWASQFTLYHFWRPSKPLAAYKRASDDSYALITGASAGIGLSIARNIVRQGFGVVLLGHLPDELESAAKSLNSPLVRTLVVNARTTTPEELETAVESISDLNISILVNNVGGFPMADPPLRPLSTLSTAEVDAYVDLNARFMARLTNLVLPLLSSSSTREKHERSLILNISSAGRVGMPWIVMYSATKAFNYAFSMGLSRELEDDPTTAHIDCLAVTLGEVQSQANVMAEGAVTAERFGGYVVGGIDGAVKRGWREVRPYWGHDLALGLADRVLPDGMLTHFAREELRLKKERWDEIMAKRR</sequence>